<dbReference type="GO" id="GO:0005576">
    <property type="term" value="C:extracellular region"/>
    <property type="evidence" value="ECO:0007669"/>
    <property type="project" value="InterPro"/>
</dbReference>
<dbReference type="Proteomes" id="UP000295375">
    <property type="component" value="Unassembled WGS sequence"/>
</dbReference>
<dbReference type="PANTHER" id="PTHR43037:SF5">
    <property type="entry name" value="FERULOYL ESTERASE"/>
    <property type="match status" value="1"/>
</dbReference>
<proteinExistence type="predicted"/>
<dbReference type="PANTHER" id="PTHR43037">
    <property type="entry name" value="UNNAMED PRODUCT-RELATED"/>
    <property type="match status" value="1"/>
</dbReference>
<keyword evidence="2" id="KW-0378">Hydrolase</keyword>
<protein>
    <submittedName>
        <fullName evidence="3">Polyhydroxybutyrate depolymerase</fullName>
    </submittedName>
</protein>
<comment type="caution">
    <text evidence="3">The sequence shown here is derived from an EMBL/GenBank/DDBJ whole genome shotgun (WGS) entry which is preliminary data.</text>
</comment>
<dbReference type="AlphaFoldDB" id="A0A4R6URN7"/>
<dbReference type="Gene3D" id="3.40.50.1820">
    <property type="entry name" value="alpha/beta hydrolase"/>
    <property type="match status" value="1"/>
</dbReference>
<evidence type="ECO:0000256" key="2">
    <source>
        <dbReference type="ARBA" id="ARBA00022801"/>
    </source>
</evidence>
<evidence type="ECO:0000256" key="1">
    <source>
        <dbReference type="ARBA" id="ARBA00022729"/>
    </source>
</evidence>
<evidence type="ECO:0000313" key="3">
    <source>
        <dbReference type="EMBL" id="TDQ49940.1"/>
    </source>
</evidence>
<dbReference type="Pfam" id="PF10503">
    <property type="entry name" value="Esterase_PHB"/>
    <property type="match status" value="1"/>
</dbReference>
<dbReference type="SUPFAM" id="SSF53474">
    <property type="entry name" value="alpha/beta-Hydrolases"/>
    <property type="match status" value="1"/>
</dbReference>
<evidence type="ECO:0000313" key="4">
    <source>
        <dbReference type="Proteomes" id="UP000295375"/>
    </source>
</evidence>
<reference evidence="3 4" key="1">
    <citation type="submission" date="2019-03" db="EMBL/GenBank/DDBJ databases">
        <title>Genomic Encyclopedia of Type Strains, Phase IV (KMG-IV): sequencing the most valuable type-strain genomes for metagenomic binning, comparative biology and taxonomic classification.</title>
        <authorList>
            <person name="Goeker M."/>
        </authorList>
    </citation>
    <scope>NUCLEOTIDE SEQUENCE [LARGE SCALE GENOMIC DNA]</scope>
    <source>
        <strain evidence="3 4">DSM 103792</strain>
    </source>
</reference>
<dbReference type="InterPro" id="IPR010126">
    <property type="entry name" value="Esterase_phb"/>
</dbReference>
<keyword evidence="4" id="KW-1185">Reference proteome</keyword>
<dbReference type="GO" id="GO:0016787">
    <property type="term" value="F:hydrolase activity"/>
    <property type="evidence" value="ECO:0007669"/>
    <property type="project" value="UniProtKB-KW"/>
</dbReference>
<name>A0A4R6URN7_9GAMM</name>
<gene>
    <name evidence="3" type="ORF">EV696_103315</name>
</gene>
<dbReference type="InterPro" id="IPR050955">
    <property type="entry name" value="Plant_Biomass_Hydrol_Est"/>
</dbReference>
<dbReference type="InterPro" id="IPR029058">
    <property type="entry name" value="AB_hydrolase_fold"/>
</dbReference>
<organism evidence="3 4">
    <name type="scientific">Permianibacter aggregans</name>
    <dbReference type="NCBI Taxonomy" id="1510150"/>
    <lineage>
        <taxon>Bacteria</taxon>
        <taxon>Pseudomonadati</taxon>
        <taxon>Pseudomonadota</taxon>
        <taxon>Gammaproteobacteria</taxon>
        <taxon>Pseudomonadales</taxon>
        <taxon>Pseudomonadaceae</taxon>
        <taxon>Permianibacter</taxon>
    </lineage>
</organism>
<keyword evidence="1" id="KW-0732">Signal</keyword>
<dbReference type="EMBL" id="SNYM01000003">
    <property type="protein sequence ID" value="TDQ49940.1"/>
    <property type="molecule type" value="Genomic_DNA"/>
</dbReference>
<sequence>MWLSMVMSALLVLFMQTVAASEYFKIQHQGVERYALVRAPASLVGTEKLPLVLVLHGGGGNAENIERMTGFTALAQRERFIVVYPEGRGRFDHKLLTWNAGHCCGPAMQQRSDDVGFIRALLLALKTQYPIDAQRVYVTGISNGGMMAHRLGFELADDITAIAPVVATLFGDERLPATPVSALIINGMQDQSVPFDGGAPGGRFPDAWDGTPALPAMAQAEFWAKANACAATVNVSNTPLFQHGRYACPPDVSLQFYFVRELGHAWPGGRKGSWRGDEPGQALDATTVIWTFFEPLRR</sequence>
<accession>A0A4R6URN7</accession>